<dbReference type="Gene3D" id="2.60.120.260">
    <property type="entry name" value="Galactose-binding domain-like"/>
    <property type="match status" value="1"/>
</dbReference>
<feature type="signal peptide" evidence="1">
    <location>
        <begin position="1"/>
        <end position="26"/>
    </location>
</feature>
<dbReference type="Proteomes" id="UP000318288">
    <property type="component" value="Unassembled WGS sequence"/>
</dbReference>
<dbReference type="EMBL" id="SJPW01000003">
    <property type="protein sequence ID" value="TWU56440.1"/>
    <property type="molecule type" value="Genomic_DNA"/>
</dbReference>
<proteinExistence type="predicted"/>
<protein>
    <recommendedName>
        <fullName evidence="4">SGNH hydrolase-type esterase domain-containing protein</fullName>
    </recommendedName>
</protein>
<sequence precursor="true">MKITKHTISTSSPLLLLLAMAVSALGAEVIPLRPNDVTTMVTGRATRNLGSSGKATRFTLSSDTVTWTVSAPQADDYAVSVIYMDPPKQMVEVRCGSSTVTAPALVRTWPEKPLFMRQELPGVLHLKKGENQIQFRLPELEPDKPAKEFVLWSIELGTPAARKAQLERAKEIRGDASWMIAGKYGLFVHWSSAGYALNGNQPRSKWHEKAVDLFDVKVFADAVERTGAAWVVFTAIHAGTDWAGPNEALEKIRPGSTTKRDLIGEIITELDQRGIRTLLYMNAEFARKPDPAKSGNIAVGVTTQYGDDVEAVLRDASLRYGKKLAGVGYIDGGMKKIYPQDPPWERWVRAIKAGNPDAVAGFSSNRGPIVSPFSELAVTDGGRQLSQPEPTAIGPGRQLGDVTPTWWCAMDSWIVKGPMNGKIGDGPKFPAEQYVDYFKQMAAAKIPVTINLAITADVTADHPIFHPDCMAIMEDVRKAIRGKSADSNTPTIQSFVVEERMQGEAGVGQVVLEVDVPQDTNYQVQFKIVEGKGTITSHGNWAVFTDAGPGQYVFEAIVTDAQGAIATASASYEIVDVDASKMYFDKATWIKATGKKTYSFVTRDPSLPDVLIIGDSISVGYTRAVRTYLDGIANVYRIPENGGDTQKALNRMHKWLAGHPWDVISFNSGLHDLKYTLDGKINNNGTQVRSVTEYKTNLEKEIELLVRSGATLLWTNTTIVPEGAKGRIAGDEIVYNDGALEVLEDYPSIAVNDLYTTSRNNPEGQQPANVHFTPEGYEILGRKTASSIESLLKASDTGR</sequence>
<dbReference type="Gene3D" id="3.20.20.80">
    <property type="entry name" value="Glycosidases"/>
    <property type="match status" value="1"/>
</dbReference>
<comment type="caution">
    <text evidence="2">The sequence shown here is derived from an EMBL/GenBank/DDBJ whole genome shotgun (WGS) entry which is preliminary data.</text>
</comment>
<gene>
    <name evidence="2" type="ORF">Poly51_23510</name>
</gene>
<evidence type="ECO:0000313" key="3">
    <source>
        <dbReference type="Proteomes" id="UP000318288"/>
    </source>
</evidence>
<accession>A0A5C6F768</accession>
<dbReference type="GO" id="GO:0016788">
    <property type="term" value="F:hydrolase activity, acting on ester bonds"/>
    <property type="evidence" value="ECO:0007669"/>
    <property type="project" value="UniProtKB-ARBA"/>
</dbReference>
<dbReference type="InterPro" id="IPR036514">
    <property type="entry name" value="SGNH_hydro_sf"/>
</dbReference>
<keyword evidence="3" id="KW-1185">Reference proteome</keyword>
<feature type="chain" id="PRO_5022954945" description="SGNH hydrolase-type esterase domain-containing protein" evidence="1">
    <location>
        <begin position="27"/>
        <end position="799"/>
    </location>
</feature>
<dbReference type="AlphaFoldDB" id="A0A5C6F768"/>
<dbReference type="SUPFAM" id="SSF52266">
    <property type="entry name" value="SGNH hydrolase"/>
    <property type="match status" value="1"/>
</dbReference>
<evidence type="ECO:0000256" key="1">
    <source>
        <dbReference type="SAM" id="SignalP"/>
    </source>
</evidence>
<evidence type="ECO:0000313" key="2">
    <source>
        <dbReference type="EMBL" id="TWU56440.1"/>
    </source>
</evidence>
<dbReference type="Gene3D" id="3.40.50.1110">
    <property type="entry name" value="SGNH hydrolase"/>
    <property type="match status" value="1"/>
</dbReference>
<dbReference type="OrthoDB" id="225978at2"/>
<name>A0A5C6F768_9BACT</name>
<dbReference type="CDD" id="cd00229">
    <property type="entry name" value="SGNH_hydrolase"/>
    <property type="match status" value="1"/>
</dbReference>
<dbReference type="InterPro" id="IPR017853">
    <property type="entry name" value="GH"/>
</dbReference>
<reference evidence="2 3" key="1">
    <citation type="submission" date="2019-02" db="EMBL/GenBank/DDBJ databases">
        <title>Deep-cultivation of Planctomycetes and their phenomic and genomic characterization uncovers novel biology.</title>
        <authorList>
            <person name="Wiegand S."/>
            <person name="Jogler M."/>
            <person name="Boedeker C."/>
            <person name="Pinto D."/>
            <person name="Vollmers J."/>
            <person name="Rivas-Marin E."/>
            <person name="Kohn T."/>
            <person name="Peeters S.H."/>
            <person name="Heuer A."/>
            <person name="Rast P."/>
            <person name="Oberbeckmann S."/>
            <person name="Bunk B."/>
            <person name="Jeske O."/>
            <person name="Meyerdierks A."/>
            <person name="Storesund J.E."/>
            <person name="Kallscheuer N."/>
            <person name="Luecker S."/>
            <person name="Lage O.M."/>
            <person name="Pohl T."/>
            <person name="Merkel B.J."/>
            <person name="Hornburger P."/>
            <person name="Mueller R.-W."/>
            <person name="Bruemmer F."/>
            <person name="Labrenz M."/>
            <person name="Spormann A.M."/>
            <person name="Op Den Camp H."/>
            <person name="Overmann J."/>
            <person name="Amann R."/>
            <person name="Jetten M.S.M."/>
            <person name="Mascher T."/>
            <person name="Medema M.H."/>
            <person name="Devos D.P."/>
            <person name="Kaster A.-K."/>
            <person name="Ovreas L."/>
            <person name="Rohde M."/>
            <person name="Galperin M.Y."/>
            <person name="Jogler C."/>
        </authorList>
    </citation>
    <scope>NUCLEOTIDE SEQUENCE [LARGE SCALE GENOMIC DNA]</scope>
    <source>
        <strain evidence="2 3">Poly51</strain>
    </source>
</reference>
<evidence type="ECO:0008006" key="4">
    <source>
        <dbReference type="Google" id="ProtNLM"/>
    </source>
</evidence>
<organism evidence="2 3">
    <name type="scientific">Rubripirellula tenax</name>
    <dbReference type="NCBI Taxonomy" id="2528015"/>
    <lineage>
        <taxon>Bacteria</taxon>
        <taxon>Pseudomonadati</taxon>
        <taxon>Planctomycetota</taxon>
        <taxon>Planctomycetia</taxon>
        <taxon>Pirellulales</taxon>
        <taxon>Pirellulaceae</taxon>
        <taxon>Rubripirellula</taxon>
    </lineage>
</organism>
<dbReference type="SUPFAM" id="SSF51445">
    <property type="entry name" value="(Trans)glycosidases"/>
    <property type="match status" value="1"/>
</dbReference>
<keyword evidence="1" id="KW-0732">Signal</keyword>
<dbReference type="RefSeq" id="WP_146457514.1">
    <property type="nucleotide sequence ID" value="NZ_SJPW01000003.1"/>
</dbReference>